<evidence type="ECO:0000256" key="2">
    <source>
        <dbReference type="ARBA" id="ARBA00022692"/>
    </source>
</evidence>
<dbReference type="InterPro" id="IPR049326">
    <property type="entry name" value="Rhodopsin_dom_fungi"/>
</dbReference>
<dbReference type="Proteomes" id="UP001301769">
    <property type="component" value="Unassembled WGS sequence"/>
</dbReference>
<feature type="transmembrane region" description="Helical" evidence="7">
    <location>
        <begin position="162"/>
        <end position="187"/>
    </location>
</feature>
<evidence type="ECO:0000256" key="5">
    <source>
        <dbReference type="ARBA" id="ARBA00038359"/>
    </source>
</evidence>
<dbReference type="PANTHER" id="PTHR33048:SF93">
    <property type="entry name" value="INTEGRAL MEMBRANE PROTEIN"/>
    <property type="match status" value="1"/>
</dbReference>
<sequence>MMGGRAPMAIATMWSLTAVTFIFVTLRLYTRAVVVHQVGWDDHIFVFSAVLLLLYTLFLNLSATYGFGQPITDLPLEDAVLAVKWEMVGQTFAVIGMATAKVSLGLFLLRIVFETWHKVVLVLASLSLLAVSILTAIVFWIQCIPPQSIFDPRVEGTCIIKVAPFSILLGSWCAAADFFFAAFPWLFIWQLNMRYGEKVTIAASMSLGVLAGACGVMHDRLVRSGECQLHRFDTVNLIVWSAAELAITMVCAGMPVIRPLFRRNKTTSRTPGASSSNDENKRSFTRGCVSHKSHVELYHLGSNANNRSDEEMLNT</sequence>
<dbReference type="EMBL" id="MU858096">
    <property type="protein sequence ID" value="KAK4214255.1"/>
    <property type="molecule type" value="Genomic_DNA"/>
</dbReference>
<accession>A0AAN7BAT4</accession>
<evidence type="ECO:0000256" key="6">
    <source>
        <dbReference type="SAM" id="MobiDB-lite"/>
    </source>
</evidence>
<evidence type="ECO:0000256" key="1">
    <source>
        <dbReference type="ARBA" id="ARBA00004141"/>
    </source>
</evidence>
<feature type="transmembrane region" description="Helical" evidence="7">
    <location>
        <begin position="87"/>
        <end position="109"/>
    </location>
</feature>
<feature type="transmembrane region" description="Helical" evidence="7">
    <location>
        <begin position="44"/>
        <end position="67"/>
    </location>
</feature>
<reference evidence="9" key="1">
    <citation type="journal article" date="2023" name="Mol. Phylogenet. Evol.">
        <title>Genome-scale phylogeny and comparative genomics of the fungal order Sordariales.</title>
        <authorList>
            <person name="Hensen N."/>
            <person name="Bonometti L."/>
            <person name="Westerberg I."/>
            <person name="Brannstrom I.O."/>
            <person name="Guillou S."/>
            <person name="Cros-Aarteil S."/>
            <person name="Calhoun S."/>
            <person name="Haridas S."/>
            <person name="Kuo A."/>
            <person name="Mondo S."/>
            <person name="Pangilinan J."/>
            <person name="Riley R."/>
            <person name="LaButti K."/>
            <person name="Andreopoulos B."/>
            <person name="Lipzen A."/>
            <person name="Chen C."/>
            <person name="Yan M."/>
            <person name="Daum C."/>
            <person name="Ng V."/>
            <person name="Clum A."/>
            <person name="Steindorff A."/>
            <person name="Ohm R.A."/>
            <person name="Martin F."/>
            <person name="Silar P."/>
            <person name="Natvig D.O."/>
            <person name="Lalanne C."/>
            <person name="Gautier V."/>
            <person name="Ament-Velasquez S.L."/>
            <person name="Kruys A."/>
            <person name="Hutchinson M.I."/>
            <person name="Powell A.J."/>
            <person name="Barry K."/>
            <person name="Miller A.N."/>
            <person name="Grigoriev I.V."/>
            <person name="Debuchy R."/>
            <person name="Gladieux P."/>
            <person name="Hiltunen Thoren M."/>
            <person name="Johannesson H."/>
        </authorList>
    </citation>
    <scope>NUCLEOTIDE SEQUENCE</scope>
    <source>
        <strain evidence="9">PSN293</strain>
    </source>
</reference>
<dbReference type="PANTHER" id="PTHR33048">
    <property type="entry name" value="PTH11-LIKE INTEGRAL MEMBRANE PROTEIN (AFU_ORTHOLOGUE AFUA_5G11245)"/>
    <property type="match status" value="1"/>
</dbReference>
<keyword evidence="2 7" id="KW-0812">Transmembrane</keyword>
<gene>
    <name evidence="9" type="ORF">QBC37DRAFT_440268</name>
</gene>
<name>A0AAN7BAT4_9PEZI</name>
<feature type="transmembrane region" description="Helical" evidence="7">
    <location>
        <begin position="238"/>
        <end position="261"/>
    </location>
</feature>
<evidence type="ECO:0000256" key="3">
    <source>
        <dbReference type="ARBA" id="ARBA00022989"/>
    </source>
</evidence>
<feature type="region of interest" description="Disordered" evidence="6">
    <location>
        <begin position="265"/>
        <end position="284"/>
    </location>
</feature>
<feature type="transmembrane region" description="Helical" evidence="7">
    <location>
        <begin position="121"/>
        <end position="142"/>
    </location>
</feature>
<evidence type="ECO:0000256" key="4">
    <source>
        <dbReference type="ARBA" id="ARBA00023136"/>
    </source>
</evidence>
<evidence type="ECO:0000313" key="9">
    <source>
        <dbReference type="EMBL" id="KAK4214255.1"/>
    </source>
</evidence>
<evidence type="ECO:0000259" key="8">
    <source>
        <dbReference type="Pfam" id="PF20684"/>
    </source>
</evidence>
<organism evidence="9 10">
    <name type="scientific">Rhypophila decipiens</name>
    <dbReference type="NCBI Taxonomy" id="261697"/>
    <lineage>
        <taxon>Eukaryota</taxon>
        <taxon>Fungi</taxon>
        <taxon>Dikarya</taxon>
        <taxon>Ascomycota</taxon>
        <taxon>Pezizomycotina</taxon>
        <taxon>Sordariomycetes</taxon>
        <taxon>Sordariomycetidae</taxon>
        <taxon>Sordariales</taxon>
        <taxon>Naviculisporaceae</taxon>
        <taxon>Rhypophila</taxon>
    </lineage>
</organism>
<keyword evidence="4 7" id="KW-0472">Membrane</keyword>
<reference evidence="9" key="2">
    <citation type="submission" date="2023-05" db="EMBL/GenBank/DDBJ databases">
        <authorList>
            <consortium name="Lawrence Berkeley National Laboratory"/>
            <person name="Steindorff A."/>
            <person name="Hensen N."/>
            <person name="Bonometti L."/>
            <person name="Westerberg I."/>
            <person name="Brannstrom I.O."/>
            <person name="Guillou S."/>
            <person name="Cros-Aarteil S."/>
            <person name="Calhoun S."/>
            <person name="Haridas S."/>
            <person name="Kuo A."/>
            <person name="Mondo S."/>
            <person name="Pangilinan J."/>
            <person name="Riley R."/>
            <person name="Labutti K."/>
            <person name="Andreopoulos B."/>
            <person name="Lipzen A."/>
            <person name="Chen C."/>
            <person name="Yanf M."/>
            <person name="Daum C."/>
            <person name="Ng V."/>
            <person name="Clum A."/>
            <person name="Ohm R."/>
            <person name="Martin F."/>
            <person name="Silar P."/>
            <person name="Natvig D."/>
            <person name="Lalanne C."/>
            <person name="Gautier V."/>
            <person name="Ament-Velasquez S.L."/>
            <person name="Kruys A."/>
            <person name="Hutchinson M.I."/>
            <person name="Powell A.J."/>
            <person name="Barry K."/>
            <person name="Miller A.N."/>
            <person name="Grigoriev I.V."/>
            <person name="Debuchy R."/>
            <person name="Gladieux P."/>
            <person name="Thoren M.H."/>
            <person name="Johannesson H."/>
        </authorList>
    </citation>
    <scope>NUCLEOTIDE SEQUENCE</scope>
    <source>
        <strain evidence="9">PSN293</strain>
    </source>
</reference>
<comment type="similarity">
    <text evidence="5">Belongs to the SAT4 family.</text>
</comment>
<feature type="compositionally biased region" description="Polar residues" evidence="6">
    <location>
        <begin position="267"/>
        <end position="277"/>
    </location>
</feature>
<comment type="caution">
    <text evidence="9">The sequence shown here is derived from an EMBL/GenBank/DDBJ whole genome shotgun (WGS) entry which is preliminary data.</text>
</comment>
<evidence type="ECO:0000313" key="10">
    <source>
        <dbReference type="Proteomes" id="UP001301769"/>
    </source>
</evidence>
<comment type="subcellular location">
    <subcellularLocation>
        <location evidence="1">Membrane</location>
        <topology evidence="1">Multi-pass membrane protein</topology>
    </subcellularLocation>
</comment>
<dbReference type="AlphaFoldDB" id="A0AAN7BAT4"/>
<keyword evidence="10" id="KW-1185">Reference proteome</keyword>
<dbReference type="GO" id="GO:0016020">
    <property type="term" value="C:membrane"/>
    <property type="evidence" value="ECO:0007669"/>
    <property type="project" value="UniProtKB-SubCell"/>
</dbReference>
<proteinExistence type="inferred from homology"/>
<dbReference type="InterPro" id="IPR052337">
    <property type="entry name" value="SAT4-like"/>
</dbReference>
<feature type="domain" description="Rhodopsin" evidence="8">
    <location>
        <begin position="26"/>
        <end position="263"/>
    </location>
</feature>
<keyword evidence="3 7" id="KW-1133">Transmembrane helix</keyword>
<dbReference type="Pfam" id="PF20684">
    <property type="entry name" value="Fung_rhodopsin"/>
    <property type="match status" value="1"/>
</dbReference>
<evidence type="ECO:0000256" key="7">
    <source>
        <dbReference type="SAM" id="Phobius"/>
    </source>
</evidence>
<protein>
    <recommendedName>
        <fullName evidence="8">Rhodopsin domain-containing protein</fullName>
    </recommendedName>
</protein>
<feature type="transmembrane region" description="Helical" evidence="7">
    <location>
        <begin position="199"/>
        <end position="218"/>
    </location>
</feature>
<feature type="transmembrane region" description="Helical" evidence="7">
    <location>
        <begin position="6"/>
        <end position="24"/>
    </location>
</feature>